<evidence type="ECO:0000313" key="1">
    <source>
        <dbReference type="EMBL" id="WPU96602.1"/>
    </source>
</evidence>
<sequence>MPIFMLMNNDTCLIEIPALLSKKTSKILTFKTESLVIEKPLSFMPPDFIAAENITGFRYGVNWINGYAFTIGRQYFIEIQNEQQKIISIKLTSYYNIRKKLYSKLWTDIIQQLWRNYFVNVYNYYYELYNIRQTFDLCGIRFHVNGIGWEPQNILQWNAIGISSYQSYFMIYNSNNKSQNKSRSFANDWNAVVLQALLKKIVEERKVLH</sequence>
<organism evidence="1 2">
    <name type="scientific">Mucilaginibacter sabulilitoris</name>
    <dbReference type="NCBI Taxonomy" id="1173583"/>
    <lineage>
        <taxon>Bacteria</taxon>
        <taxon>Pseudomonadati</taxon>
        <taxon>Bacteroidota</taxon>
        <taxon>Sphingobacteriia</taxon>
        <taxon>Sphingobacteriales</taxon>
        <taxon>Sphingobacteriaceae</taxon>
        <taxon>Mucilaginibacter</taxon>
    </lineage>
</organism>
<evidence type="ECO:0000313" key="2">
    <source>
        <dbReference type="Proteomes" id="UP001324380"/>
    </source>
</evidence>
<gene>
    <name evidence="1" type="ORF">SNE25_13850</name>
</gene>
<keyword evidence="2" id="KW-1185">Reference proteome</keyword>
<dbReference type="Proteomes" id="UP001324380">
    <property type="component" value="Chromosome"/>
</dbReference>
<dbReference type="EMBL" id="CP139558">
    <property type="protein sequence ID" value="WPU96602.1"/>
    <property type="molecule type" value="Genomic_DNA"/>
</dbReference>
<proteinExistence type="predicted"/>
<accession>A0ABZ0TU37</accession>
<reference evidence="1 2" key="1">
    <citation type="submission" date="2023-11" db="EMBL/GenBank/DDBJ databases">
        <title>Analysis of the Genomes of Mucilaginibacter gossypii cycad 4 and M. sabulilitoris SNA2: microbes with the potential for plant growth promotion.</title>
        <authorList>
            <person name="Hirsch A.M."/>
            <person name="Humm E."/>
            <person name="Rubbi M."/>
            <person name="Del Vecchio G."/>
            <person name="Ha S.M."/>
            <person name="Pellegrini M."/>
            <person name="Gunsalus R.P."/>
        </authorList>
    </citation>
    <scope>NUCLEOTIDE SEQUENCE [LARGE SCALE GENOMIC DNA]</scope>
    <source>
        <strain evidence="1 2">SNA2</strain>
    </source>
</reference>
<protein>
    <submittedName>
        <fullName evidence="1">Uncharacterized protein</fullName>
    </submittedName>
</protein>
<dbReference type="RefSeq" id="WP_321565695.1">
    <property type="nucleotide sequence ID" value="NZ_CP139558.1"/>
</dbReference>
<name>A0ABZ0TU37_9SPHI</name>